<feature type="transmembrane region" description="Helical" evidence="2">
    <location>
        <begin position="117"/>
        <end position="138"/>
    </location>
</feature>
<protein>
    <submittedName>
        <fullName evidence="3">Fis family transcriptional regulator</fullName>
    </submittedName>
</protein>
<sequence length="196" mass="21773">MTPHFNCQPHSQKQGYLSRLTSWNDTNPNSHMGVPDMLKRDRFELLSAYLDGEASASESKQVEEWLDNDPTVQCLYQRLLKLRQGFEMLPTPPQDQPVEDMVTQVMGRLERRPKRTALLWGTGAIAAAAVAALSTTFADSGQLFPRMAATPTPQEGAALMRIALDQPLISIPKSDSNPLGMPNATGDLHQMLQKDR</sequence>
<reference evidence="3 4" key="1">
    <citation type="submission" date="2023-01" db="EMBL/GenBank/DDBJ databases">
        <title>Novel diversity within Roseofilum (Cyanobacteria; Desertifilaceae) from marine benthic mats with descriptions of four novel species.</title>
        <authorList>
            <person name="Wang Y."/>
            <person name="Berthold D.E."/>
            <person name="Hu J."/>
            <person name="Lefler F.W."/>
            <person name="Laughinghouse H.D. IV."/>
        </authorList>
    </citation>
    <scope>NUCLEOTIDE SEQUENCE [LARGE SCALE GENOMIC DNA]</scope>
    <source>
        <strain evidence="3 4">BLCC-M154</strain>
    </source>
</reference>
<keyword evidence="4" id="KW-1185">Reference proteome</keyword>
<feature type="region of interest" description="Disordered" evidence="1">
    <location>
        <begin position="173"/>
        <end position="196"/>
    </location>
</feature>
<evidence type="ECO:0000313" key="3">
    <source>
        <dbReference type="EMBL" id="MDJ1169876.1"/>
    </source>
</evidence>
<keyword evidence="2" id="KW-0812">Transmembrane</keyword>
<dbReference type="RefSeq" id="WP_283753635.1">
    <property type="nucleotide sequence ID" value="NZ_JAQOSP010000073.1"/>
</dbReference>
<organism evidence="3 4">
    <name type="scientific">Roseofilum acuticapitatum BLCC-M154</name>
    <dbReference type="NCBI Taxonomy" id="3022444"/>
    <lineage>
        <taxon>Bacteria</taxon>
        <taxon>Bacillati</taxon>
        <taxon>Cyanobacteriota</taxon>
        <taxon>Cyanophyceae</taxon>
        <taxon>Desertifilales</taxon>
        <taxon>Desertifilaceae</taxon>
        <taxon>Roseofilum</taxon>
        <taxon>Roseofilum acuticapitatum</taxon>
    </lineage>
</organism>
<gene>
    <name evidence="3" type="ORF">PMG71_10600</name>
</gene>
<dbReference type="EMBL" id="JAQOSP010000073">
    <property type="protein sequence ID" value="MDJ1169876.1"/>
    <property type="molecule type" value="Genomic_DNA"/>
</dbReference>
<accession>A0ABT7ASJ1</accession>
<dbReference type="Proteomes" id="UP001235303">
    <property type="component" value="Unassembled WGS sequence"/>
</dbReference>
<name>A0ABT7ASJ1_9CYAN</name>
<keyword evidence="2" id="KW-0472">Membrane</keyword>
<comment type="caution">
    <text evidence="3">The sequence shown here is derived from an EMBL/GenBank/DDBJ whole genome shotgun (WGS) entry which is preliminary data.</text>
</comment>
<evidence type="ECO:0000256" key="2">
    <source>
        <dbReference type="SAM" id="Phobius"/>
    </source>
</evidence>
<evidence type="ECO:0000313" key="4">
    <source>
        <dbReference type="Proteomes" id="UP001235303"/>
    </source>
</evidence>
<proteinExistence type="predicted"/>
<evidence type="ECO:0000256" key="1">
    <source>
        <dbReference type="SAM" id="MobiDB-lite"/>
    </source>
</evidence>
<keyword evidence="2" id="KW-1133">Transmembrane helix</keyword>